<evidence type="ECO:0000259" key="9">
    <source>
        <dbReference type="Pfam" id="PF06657"/>
    </source>
</evidence>
<organism evidence="11 12">
    <name type="scientific">Actinia tenebrosa</name>
    <name type="common">Australian red waratah sea anemone</name>
    <dbReference type="NCBI Taxonomy" id="6105"/>
    <lineage>
        <taxon>Eukaryota</taxon>
        <taxon>Metazoa</taxon>
        <taxon>Cnidaria</taxon>
        <taxon>Anthozoa</taxon>
        <taxon>Hexacorallia</taxon>
        <taxon>Actiniaria</taxon>
        <taxon>Actiniidae</taxon>
        <taxon>Actinia</taxon>
    </lineage>
</organism>
<dbReference type="GO" id="GO:0042802">
    <property type="term" value="F:identical protein binding"/>
    <property type="evidence" value="ECO:0007669"/>
    <property type="project" value="InterPro"/>
</dbReference>
<keyword evidence="3" id="KW-0963">Cytoplasm</keyword>
<evidence type="ECO:0000256" key="5">
    <source>
        <dbReference type="ARBA" id="ARBA00023054"/>
    </source>
</evidence>
<keyword evidence="6" id="KW-0206">Cytoskeleton</keyword>
<dbReference type="PANTHER" id="PTHR19336">
    <property type="entry name" value="UNCHARACTERIZED DUF1167"/>
    <property type="match status" value="1"/>
</dbReference>
<evidence type="ECO:0000313" key="12">
    <source>
        <dbReference type="RefSeq" id="XP_031563451.1"/>
    </source>
</evidence>
<feature type="region of interest" description="Disordered" evidence="8">
    <location>
        <begin position="403"/>
        <end position="433"/>
    </location>
</feature>
<evidence type="ECO:0000256" key="6">
    <source>
        <dbReference type="ARBA" id="ARBA00023212"/>
    </source>
</evidence>
<feature type="coiled-coil region" evidence="7">
    <location>
        <begin position="65"/>
        <end position="99"/>
    </location>
</feature>
<feature type="compositionally biased region" description="Basic residues" evidence="8">
    <location>
        <begin position="412"/>
        <end position="425"/>
    </location>
</feature>
<evidence type="ECO:0000256" key="1">
    <source>
        <dbReference type="ARBA" id="ARBA00004300"/>
    </source>
</evidence>
<evidence type="ECO:0000256" key="8">
    <source>
        <dbReference type="SAM" id="MobiDB-lite"/>
    </source>
</evidence>
<sequence>MEDQGGRSTPPYLRSVRGVPDSPFRGSMRSEANSSISSYRDFPHAKKYQAEGLASPRGIAPQANSRAVISALKGLQEKIRKLELERTEAEDNLKRLATESKHYKDILQKEHHAKSTSQGIISKQNDDLQNDLQGAEARCHLLEKQLDYMRKMVQTAEMDRDNAVQRSAMLTQQISQQATADIKGQIGKLTGLEREHMKLTASQSLAESKIRELEERLRNEAHHRKLLEDKTVQLQTESERNRILLRAASPPPKIKKKKKKKVKAKSKPQPVPGNPPGHFHLNMGNIPFVVGKSASKSHSVGANIQQALSLLKGHNPALCNALAQRQARRCSSSTSSDSEGLEDLLLGLQDEFGHMSFEHQELGRQINETDDLVIREDLERELEHLVKRMEAKGEQIAMVKHQINKRSEQRTRPKYRPQPHVHVRPRSASARLPASGGEIEVVTTVKTKGSKGVFAGVENRIPQKPGVNADKNLKVLKGMQNLQSSLTKDDLHWD</sequence>
<evidence type="ECO:0000256" key="7">
    <source>
        <dbReference type="SAM" id="Coils"/>
    </source>
</evidence>
<feature type="compositionally biased region" description="Basic residues" evidence="8">
    <location>
        <begin position="253"/>
        <end position="266"/>
    </location>
</feature>
<evidence type="ECO:0000313" key="11">
    <source>
        <dbReference type="Proteomes" id="UP000515163"/>
    </source>
</evidence>
<dbReference type="PANTHER" id="PTHR19336:SF9">
    <property type="entry name" value="SPINDLE POLE BODY PROTEIN PPC89"/>
    <property type="match status" value="1"/>
</dbReference>
<dbReference type="GO" id="GO:0005813">
    <property type="term" value="C:centrosome"/>
    <property type="evidence" value="ECO:0007669"/>
    <property type="project" value="UniProtKB-SubCell"/>
</dbReference>
<dbReference type="GO" id="GO:0005874">
    <property type="term" value="C:microtubule"/>
    <property type="evidence" value="ECO:0007669"/>
    <property type="project" value="UniProtKB-KW"/>
</dbReference>
<protein>
    <submittedName>
        <fullName evidence="12">Centrosomal protein of 57 kDa-like</fullName>
    </submittedName>
</protein>
<dbReference type="Pfam" id="PF06657">
    <property type="entry name" value="Cep57_MT_bd"/>
    <property type="match status" value="1"/>
</dbReference>
<evidence type="ECO:0000256" key="2">
    <source>
        <dbReference type="ARBA" id="ARBA00008179"/>
    </source>
</evidence>
<feature type="region of interest" description="Disordered" evidence="8">
    <location>
        <begin position="246"/>
        <end position="279"/>
    </location>
</feature>
<dbReference type="KEGG" id="aten:116298989"/>
<gene>
    <name evidence="12" type="primary">LOC116298989</name>
</gene>
<dbReference type="GO" id="GO:0008017">
    <property type="term" value="F:microtubule binding"/>
    <property type="evidence" value="ECO:0007669"/>
    <property type="project" value="InterPro"/>
</dbReference>
<dbReference type="AlphaFoldDB" id="A0A6P8I864"/>
<dbReference type="InParanoid" id="A0A6P8I864"/>
<feature type="domain" description="Cep57 centrosome microtubule-binding" evidence="9">
    <location>
        <begin position="331"/>
        <end position="400"/>
    </location>
</feature>
<comment type="subcellular location">
    <subcellularLocation>
        <location evidence="1">Cytoplasm</location>
        <location evidence="1">Cytoskeleton</location>
        <location evidence="1">Microtubule organizing center</location>
        <location evidence="1">Centrosome</location>
    </subcellularLocation>
</comment>
<evidence type="ECO:0000256" key="4">
    <source>
        <dbReference type="ARBA" id="ARBA00022701"/>
    </source>
</evidence>
<keyword evidence="11" id="KW-1185">Reference proteome</keyword>
<proteinExistence type="inferred from homology"/>
<name>A0A6P8I864_ACTTE</name>
<dbReference type="InterPro" id="IPR024957">
    <property type="entry name" value="Cep57_MT-bd_dom"/>
</dbReference>
<dbReference type="Pfam" id="PF14073">
    <property type="entry name" value="Cep57_CLD"/>
    <property type="match status" value="1"/>
</dbReference>
<evidence type="ECO:0000256" key="3">
    <source>
        <dbReference type="ARBA" id="ARBA00022490"/>
    </source>
</evidence>
<keyword evidence="5 7" id="KW-0175">Coiled coil</keyword>
<dbReference type="FunCoup" id="A0A6P8I864">
    <property type="interactions" value="2475"/>
</dbReference>
<comment type="similarity">
    <text evidence="2">Belongs to the translokin family.</text>
</comment>
<keyword evidence="4" id="KW-0493">Microtubule</keyword>
<reference evidence="12" key="1">
    <citation type="submission" date="2025-08" db="UniProtKB">
        <authorList>
            <consortium name="RefSeq"/>
        </authorList>
    </citation>
    <scope>IDENTIFICATION</scope>
    <source>
        <tissue evidence="12">Tentacle</tissue>
    </source>
</reference>
<dbReference type="InterPro" id="IPR025913">
    <property type="entry name" value="Cep57_CLD"/>
</dbReference>
<feature type="region of interest" description="Disordered" evidence="8">
    <location>
        <begin position="1"/>
        <end position="38"/>
    </location>
</feature>
<accession>A0A6P8I864</accession>
<dbReference type="Proteomes" id="UP000515163">
    <property type="component" value="Unplaced"/>
</dbReference>
<dbReference type="RefSeq" id="XP_031563451.1">
    <property type="nucleotide sequence ID" value="XM_031707591.1"/>
</dbReference>
<dbReference type="InterPro" id="IPR051756">
    <property type="entry name" value="Centrosomal_MT-associated"/>
</dbReference>
<feature type="domain" description="Cep57 centrosome localisation" evidence="10">
    <location>
        <begin position="67"/>
        <end position="245"/>
    </location>
</feature>
<evidence type="ECO:0000259" key="10">
    <source>
        <dbReference type="Pfam" id="PF14073"/>
    </source>
</evidence>
<dbReference type="GeneID" id="116298989"/>
<dbReference type="Gene3D" id="1.20.58.90">
    <property type="match status" value="1"/>
</dbReference>
<dbReference type="OrthoDB" id="76453at2759"/>
<dbReference type="GO" id="GO:0043015">
    <property type="term" value="F:gamma-tubulin binding"/>
    <property type="evidence" value="ECO:0007669"/>
    <property type="project" value="InterPro"/>
</dbReference>